<reference evidence="1 2" key="1">
    <citation type="submission" date="2023-12" db="EMBL/GenBank/DDBJ databases">
        <title>Redefining Piscine Lactococcosis.</title>
        <authorList>
            <person name="Heckman T.I."/>
            <person name="Yazdi Z."/>
            <person name="Older C.E."/>
            <person name="Griffin M.J."/>
            <person name="Waldbieser G.C."/>
            <person name="Chow A.M."/>
            <person name="Medina Silva I."/>
            <person name="Anenson K.M."/>
            <person name="Garcia J.C."/>
            <person name="LaFrentz B.R."/>
            <person name="Slavic D."/>
            <person name="Toohey-Kurth K.L."/>
            <person name="Yant P."/>
            <person name="Fritz H.M."/>
            <person name="Henderson E."/>
            <person name="McDowall R."/>
            <person name="Cai H."/>
            <person name="Adikson M."/>
            <person name="Soto E."/>
        </authorList>
    </citation>
    <scope>NUCLEOTIDE SEQUENCE [LARGE SCALE GENOMIC DNA]</scope>
    <source>
        <strain evidence="1 2">R21-91A</strain>
    </source>
</reference>
<dbReference type="RefSeq" id="WP_019293261.1">
    <property type="nucleotide sequence ID" value="NZ_CP141697.1"/>
</dbReference>
<accession>A0ABZ2SEY0</accession>
<protein>
    <recommendedName>
        <fullName evidence="3">Phage protein</fullName>
    </recommendedName>
</protein>
<sequence length="120" mass="13555">MTEHSPMTEFLKNIEIRLKELGMPIYFKLPGSEIPEPFVVIGNHFDDDSMSAKTGPAIISTNLQIDVFLSDKDRAVAEDMSYQVKALLGRRKNITSDILVDNSIGRQVYHIIINVTDYVI</sequence>
<evidence type="ECO:0000313" key="2">
    <source>
        <dbReference type="Proteomes" id="UP001456368"/>
    </source>
</evidence>
<name>A0ABZ2SEY0_9LACT</name>
<dbReference type="EMBL" id="CP141698">
    <property type="protein sequence ID" value="WYC67261.1"/>
    <property type="molecule type" value="Genomic_DNA"/>
</dbReference>
<gene>
    <name evidence="1" type="ORF">VNN45_10255</name>
</gene>
<evidence type="ECO:0008006" key="3">
    <source>
        <dbReference type="Google" id="ProtNLM"/>
    </source>
</evidence>
<keyword evidence="2" id="KW-1185">Reference proteome</keyword>
<dbReference type="Proteomes" id="UP001456368">
    <property type="component" value="Chromosome"/>
</dbReference>
<organism evidence="1 2">
    <name type="scientific">Lactococcus petauri</name>
    <dbReference type="NCBI Taxonomy" id="1940789"/>
    <lineage>
        <taxon>Bacteria</taxon>
        <taxon>Bacillati</taxon>
        <taxon>Bacillota</taxon>
        <taxon>Bacilli</taxon>
        <taxon>Lactobacillales</taxon>
        <taxon>Streptococcaceae</taxon>
        <taxon>Lactococcus</taxon>
    </lineage>
</organism>
<evidence type="ECO:0000313" key="1">
    <source>
        <dbReference type="EMBL" id="WYC67261.1"/>
    </source>
</evidence>
<proteinExistence type="predicted"/>